<evidence type="ECO:0000313" key="3">
    <source>
        <dbReference type="Proteomes" id="UP000000600"/>
    </source>
</evidence>
<dbReference type="STRING" id="5888.A0DYH2"/>
<evidence type="ECO:0000259" key="1">
    <source>
        <dbReference type="PROSITE" id="PS50086"/>
    </source>
</evidence>
<proteinExistence type="predicted"/>
<dbReference type="AlphaFoldDB" id="A0DYH2"/>
<dbReference type="SUPFAM" id="SSF47923">
    <property type="entry name" value="Ypt/Rab-GAP domain of gyp1p"/>
    <property type="match status" value="2"/>
</dbReference>
<sequence>MGNICNSEQTDEKLSKSLKNTYYSEIEDQPYAPIKPIVFKRKYYQIQNKIDRENNLQIGVCFDKSEIVNQEICIQLWDGLVGNPDRQISGGPGDLQKALYAIHKNEPERFAEVLEYAGGGQIRWFVWKTLLYSNIKQKHKAMKIRQTERLSIVERDVKRTFPNHPFFQLESQSSQLLSQLLNLVGATFKGIGYTQGMNFILALMLMQSGGNIEETWSASFLMFYCSKWMLYAIYMTEFPLMRLICSVTKEILKEQDVQLYNHYMKLDIDDSYLLCKWIFTLYLYNIPKQACLNFWDIIFQKGIFIMSSINCQLLISIRSSILSFKNSTQFLEYAQELQQNSICQNYKNIKTNALKTIPQKKTILLCVNSIKDQYEKNVPAQEYFQLLIDNSQKSDFEKKYQNWMENHIYHNSN</sequence>
<accession>A0DYH2</accession>
<reference evidence="2 3" key="1">
    <citation type="journal article" date="2006" name="Nature">
        <title>Global trends of whole-genome duplications revealed by the ciliate Paramecium tetraurelia.</title>
        <authorList>
            <consortium name="Genoscope"/>
            <person name="Aury J.-M."/>
            <person name="Jaillon O."/>
            <person name="Duret L."/>
            <person name="Noel B."/>
            <person name="Jubin C."/>
            <person name="Porcel B.M."/>
            <person name="Segurens B."/>
            <person name="Daubin V."/>
            <person name="Anthouard V."/>
            <person name="Aiach N."/>
            <person name="Arnaiz O."/>
            <person name="Billaut A."/>
            <person name="Beisson J."/>
            <person name="Blanc I."/>
            <person name="Bouhouche K."/>
            <person name="Camara F."/>
            <person name="Duharcourt S."/>
            <person name="Guigo R."/>
            <person name="Gogendeau D."/>
            <person name="Katinka M."/>
            <person name="Keller A.-M."/>
            <person name="Kissmehl R."/>
            <person name="Klotz C."/>
            <person name="Koll F."/>
            <person name="Le Moue A."/>
            <person name="Lepere C."/>
            <person name="Malinsky S."/>
            <person name="Nowacki M."/>
            <person name="Nowak J.K."/>
            <person name="Plattner H."/>
            <person name="Poulain J."/>
            <person name="Ruiz F."/>
            <person name="Serrano V."/>
            <person name="Zagulski M."/>
            <person name="Dessen P."/>
            <person name="Betermier M."/>
            <person name="Weissenbach J."/>
            <person name="Scarpelli C."/>
            <person name="Schachter V."/>
            <person name="Sperling L."/>
            <person name="Meyer E."/>
            <person name="Cohen J."/>
            <person name="Wincker P."/>
        </authorList>
    </citation>
    <scope>NUCLEOTIDE SEQUENCE [LARGE SCALE GENOMIC DNA]</scope>
    <source>
        <strain evidence="2 3">Stock d4-2</strain>
    </source>
</reference>
<dbReference type="PANTHER" id="PTHR47219">
    <property type="entry name" value="RAB GTPASE-ACTIVATING PROTEIN 1-LIKE"/>
    <property type="match status" value="1"/>
</dbReference>
<dbReference type="RefSeq" id="XP_001455486.1">
    <property type="nucleotide sequence ID" value="XM_001455449.1"/>
</dbReference>
<dbReference type="HOGENOM" id="CLU_666415_0_0_1"/>
<gene>
    <name evidence="2" type="ORF">GSPATT00003057001</name>
</gene>
<dbReference type="GO" id="GO:0005096">
    <property type="term" value="F:GTPase activator activity"/>
    <property type="evidence" value="ECO:0000318"/>
    <property type="project" value="GO_Central"/>
</dbReference>
<dbReference type="Gene3D" id="1.10.8.270">
    <property type="entry name" value="putative rabgap domain of human tbc1 domain family member 14 like domains"/>
    <property type="match status" value="1"/>
</dbReference>
<dbReference type="OrthoDB" id="294251at2759"/>
<dbReference type="InterPro" id="IPR050302">
    <property type="entry name" value="Rab_GAP_TBC_domain"/>
</dbReference>
<organism evidence="2 3">
    <name type="scientific">Paramecium tetraurelia</name>
    <dbReference type="NCBI Taxonomy" id="5888"/>
    <lineage>
        <taxon>Eukaryota</taxon>
        <taxon>Sar</taxon>
        <taxon>Alveolata</taxon>
        <taxon>Ciliophora</taxon>
        <taxon>Intramacronucleata</taxon>
        <taxon>Oligohymenophorea</taxon>
        <taxon>Peniculida</taxon>
        <taxon>Parameciidae</taxon>
        <taxon>Paramecium</taxon>
    </lineage>
</organism>
<evidence type="ECO:0000313" key="2">
    <source>
        <dbReference type="EMBL" id="CAK88089.1"/>
    </source>
</evidence>
<dbReference type="PANTHER" id="PTHR47219:SF9">
    <property type="entry name" value="GTPASE ACTIVATING PROTEIN AND CENTROSOME-ASSOCIATED, ISOFORM B"/>
    <property type="match status" value="1"/>
</dbReference>
<dbReference type="Proteomes" id="UP000000600">
    <property type="component" value="Unassembled WGS sequence"/>
</dbReference>
<dbReference type="GeneID" id="5041271"/>
<dbReference type="OMA" id="LCKWIFT"/>
<protein>
    <recommendedName>
        <fullName evidence="1">Rab-GAP TBC domain-containing protein</fullName>
    </recommendedName>
</protein>
<dbReference type="InParanoid" id="A0DYH2"/>
<dbReference type="eggNOG" id="KOG1102">
    <property type="taxonomic scope" value="Eukaryota"/>
</dbReference>
<feature type="domain" description="Rab-GAP TBC" evidence="1">
    <location>
        <begin position="117"/>
        <end position="302"/>
    </location>
</feature>
<dbReference type="InterPro" id="IPR000195">
    <property type="entry name" value="Rab-GAP-TBC_dom"/>
</dbReference>
<name>A0DYH2_PARTE</name>
<dbReference type="EMBL" id="CT868649">
    <property type="protein sequence ID" value="CAK88089.1"/>
    <property type="molecule type" value="Genomic_DNA"/>
</dbReference>
<dbReference type="InterPro" id="IPR035969">
    <property type="entry name" value="Rab-GAP_TBC_sf"/>
</dbReference>
<dbReference type="SMART" id="SM00164">
    <property type="entry name" value="TBC"/>
    <property type="match status" value="1"/>
</dbReference>
<dbReference type="KEGG" id="ptm:GSPATT00003057001"/>
<dbReference type="Pfam" id="PF00566">
    <property type="entry name" value="RabGAP-TBC"/>
    <property type="match status" value="1"/>
</dbReference>
<dbReference type="Gene3D" id="1.10.472.80">
    <property type="entry name" value="Ypt/Rab-GAP domain of gyp1p, domain 3"/>
    <property type="match status" value="1"/>
</dbReference>
<keyword evidence="3" id="KW-1185">Reference proteome</keyword>
<dbReference type="PROSITE" id="PS50086">
    <property type="entry name" value="TBC_RABGAP"/>
    <property type="match status" value="1"/>
</dbReference>